<evidence type="ECO:0000256" key="3">
    <source>
        <dbReference type="ARBA" id="ARBA00023315"/>
    </source>
</evidence>
<dbReference type="AlphaFoldDB" id="A0A369QP24"/>
<proteinExistence type="predicted"/>
<name>A0A369QP24_9BACT</name>
<dbReference type="InterPro" id="IPR001451">
    <property type="entry name" value="Hexapep"/>
</dbReference>
<evidence type="ECO:0000313" key="4">
    <source>
        <dbReference type="EMBL" id="RDC66092.1"/>
    </source>
</evidence>
<keyword evidence="2" id="KW-0677">Repeat</keyword>
<keyword evidence="3 4" id="KW-0012">Acyltransferase</keyword>
<dbReference type="InterPro" id="IPR011004">
    <property type="entry name" value="Trimer_LpxA-like_sf"/>
</dbReference>
<accession>A0A369QP24</accession>
<evidence type="ECO:0000256" key="1">
    <source>
        <dbReference type="ARBA" id="ARBA00022679"/>
    </source>
</evidence>
<dbReference type="InterPro" id="IPR051159">
    <property type="entry name" value="Hexapeptide_acetyltransf"/>
</dbReference>
<reference evidence="4 5" key="1">
    <citation type="submission" date="2018-04" db="EMBL/GenBank/DDBJ databases">
        <title>Adhaeribacter sp. HMF7616 genome sequencing and assembly.</title>
        <authorList>
            <person name="Kang H."/>
            <person name="Kang J."/>
            <person name="Cha I."/>
            <person name="Kim H."/>
            <person name="Joh K."/>
        </authorList>
    </citation>
    <scope>NUCLEOTIDE SEQUENCE [LARGE SCALE GENOMIC DNA]</scope>
    <source>
        <strain evidence="4 5">HMF7616</strain>
    </source>
</reference>
<evidence type="ECO:0000313" key="5">
    <source>
        <dbReference type="Proteomes" id="UP000253919"/>
    </source>
</evidence>
<dbReference type="Pfam" id="PF00132">
    <property type="entry name" value="Hexapep"/>
    <property type="match status" value="1"/>
</dbReference>
<dbReference type="InterPro" id="IPR018357">
    <property type="entry name" value="Hexapep_transf_CS"/>
</dbReference>
<dbReference type="SUPFAM" id="SSF51161">
    <property type="entry name" value="Trimeric LpxA-like enzymes"/>
    <property type="match status" value="1"/>
</dbReference>
<protein>
    <submittedName>
        <fullName evidence="4">Galactoside O-acetyltransferase</fullName>
        <ecNumber evidence="4">2.3.1.-</ecNumber>
    </submittedName>
</protein>
<dbReference type="PROSITE" id="PS00101">
    <property type="entry name" value="HEXAPEP_TRANSFERASES"/>
    <property type="match status" value="1"/>
</dbReference>
<sequence>MASLRYLWINRAQFPIGTKLFVRAWGKRVFSLPELIRRNHHRLQLIKRGANIDQTAEIGEVKVEGLVNLVSIGAFCSLGRVYMAVHEHIKIGERVVINDGVKILTASHDVSDPHWSFIKQNIVIEDYVWIGTDAIILPGVHLGRGVVVGAGAVVTKSVNNGAIVVGNPAKPISKTRCKELNYNPCEFLAANRAWLLG</sequence>
<evidence type="ECO:0000256" key="2">
    <source>
        <dbReference type="ARBA" id="ARBA00022737"/>
    </source>
</evidence>
<gene>
    <name evidence="4" type="primary">wcaF</name>
    <name evidence="4" type="ORF">AHMF7616_04723</name>
</gene>
<dbReference type="Proteomes" id="UP000253919">
    <property type="component" value="Unassembled WGS sequence"/>
</dbReference>
<dbReference type="OrthoDB" id="755870at2"/>
<dbReference type="RefSeq" id="WP_115375004.1">
    <property type="nucleotide sequence ID" value="NZ_QASA01000001.1"/>
</dbReference>
<keyword evidence="5" id="KW-1185">Reference proteome</keyword>
<dbReference type="Gene3D" id="2.160.10.10">
    <property type="entry name" value="Hexapeptide repeat proteins"/>
    <property type="match status" value="1"/>
</dbReference>
<dbReference type="EC" id="2.3.1.-" evidence="4"/>
<dbReference type="GO" id="GO:0016746">
    <property type="term" value="F:acyltransferase activity"/>
    <property type="evidence" value="ECO:0007669"/>
    <property type="project" value="UniProtKB-KW"/>
</dbReference>
<dbReference type="EMBL" id="QASA01000001">
    <property type="protein sequence ID" value="RDC66092.1"/>
    <property type="molecule type" value="Genomic_DNA"/>
</dbReference>
<dbReference type="PANTHER" id="PTHR23416">
    <property type="entry name" value="SIALIC ACID SYNTHASE-RELATED"/>
    <property type="match status" value="1"/>
</dbReference>
<organism evidence="4 5">
    <name type="scientific">Adhaeribacter pallidiroseus</name>
    <dbReference type="NCBI Taxonomy" id="2072847"/>
    <lineage>
        <taxon>Bacteria</taxon>
        <taxon>Pseudomonadati</taxon>
        <taxon>Bacteroidota</taxon>
        <taxon>Cytophagia</taxon>
        <taxon>Cytophagales</taxon>
        <taxon>Hymenobacteraceae</taxon>
        <taxon>Adhaeribacter</taxon>
    </lineage>
</organism>
<keyword evidence="1 4" id="KW-0808">Transferase</keyword>
<comment type="caution">
    <text evidence="4">The sequence shown here is derived from an EMBL/GenBank/DDBJ whole genome shotgun (WGS) entry which is preliminary data.</text>
</comment>